<sequence length="98" mass="10304">MACSSSTFMKQFVVVLILSAFITANCLQPDSTWNGNQGRDSRSAGVHAGTNDDDGGVFAGPCKTKADCAKPCAALGYLTTAFRCVPYNGSLRCLCLTN</sequence>
<organism evidence="1 2">
    <name type="scientific">Melastoma candidum</name>
    <dbReference type="NCBI Taxonomy" id="119954"/>
    <lineage>
        <taxon>Eukaryota</taxon>
        <taxon>Viridiplantae</taxon>
        <taxon>Streptophyta</taxon>
        <taxon>Embryophyta</taxon>
        <taxon>Tracheophyta</taxon>
        <taxon>Spermatophyta</taxon>
        <taxon>Magnoliopsida</taxon>
        <taxon>eudicotyledons</taxon>
        <taxon>Gunneridae</taxon>
        <taxon>Pentapetalae</taxon>
        <taxon>rosids</taxon>
        <taxon>malvids</taxon>
        <taxon>Myrtales</taxon>
        <taxon>Melastomataceae</taxon>
        <taxon>Melastomatoideae</taxon>
        <taxon>Melastomateae</taxon>
        <taxon>Melastoma</taxon>
    </lineage>
</organism>
<keyword evidence="2" id="KW-1185">Reference proteome</keyword>
<reference evidence="2" key="1">
    <citation type="journal article" date="2023" name="Front. Plant Sci.">
        <title>Chromosomal-level genome assembly of Melastoma candidum provides insights into trichome evolution.</title>
        <authorList>
            <person name="Zhong Y."/>
            <person name="Wu W."/>
            <person name="Sun C."/>
            <person name="Zou P."/>
            <person name="Liu Y."/>
            <person name="Dai S."/>
            <person name="Zhou R."/>
        </authorList>
    </citation>
    <scope>NUCLEOTIDE SEQUENCE [LARGE SCALE GENOMIC DNA]</scope>
</reference>
<evidence type="ECO:0000313" key="2">
    <source>
        <dbReference type="Proteomes" id="UP001057402"/>
    </source>
</evidence>
<protein>
    <submittedName>
        <fullName evidence="1">Uncharacterized protein</fullName>
    </submittedName>
</protein>
<name>A0ACB9LKC5_9MYRT</name>
<comment type="caution">
    <text evidence="1">The sequence shown here is derived from an EMBL/GenBank/DDBJ whole genome shotgun (WGS) entry which is preliminary data.</text>
</comment>
<accession>A0ACB9LKC5</accession>
<dbReference type="Proteomes" id="UP001057402">
    <property type="component" value="Chromosome 11"/>
</dbReference>
<dbReference type="EMBL" id="CM042890">
    <property type="protein sequence ID" value="KAI4311579.1"/>
    <property type="molecule type" value="Genomic_DNA"/>
</dbReference>
<gene>
    <name evidence="1" type="ORF">MLD38_036466</name>
</gene>
<evidence type="ECO:0000313" key="1">
    <source>
        <dbReference type="EMBL" id="KAI4311579.1"/>
    </source>
</evidence>
<proteinExistence type="predicted"/>